<dbReference type="OrthoDB" id="2507795at2759"/>
<accession>J7RPX2</accession>
<dbReference type="InterPro" id="IPR018822">
    <property type="entry name" value="UPF0646"/>
</dbReference>
<sequence>MVNLLVPQDEVNVDENDIGVTLEETAGQTGQSLVGFSPTIGSEDGSSDDDMGRDEDAMRRAAHQLLRRENSKVVIRYKDDRMLLFDCSSDQDSEPEGSDDDEGNGNKSTYPIICQNSDISHSPCNMLMAAIRSFLQTYYGPLQFASNEIMLCIPLLDITICEDNAYNNQVSFDDILTIFDILRERSKEKEEANVPTHLEAEIKLRPRFVARYNALVELTDSSATLNNIKPFSNDSGHPLVLDDSGPQTTKEVEVMDLDDDDDDEDEGRGRPSNEEKKTNEMFVRDSDSDELLEIVSDEGEINKNAENEEVV</sequence>
<keyword evidence="3" id="KW-1185">Reference proteome</keyword>
<feature type="compositionally biased region" description="Acidic residues" evidence="1">
    <location>
        <begin position="254"/>
        <end position="266"/>
    </location>
</feature>
<dbReference type="HOGENOM" id="CLU_065860_0_0_1"/>
<evidence type="ECO:0000313" key="3">
    <source>
        <dbReference type="Proteomes" id="UP000006310"/>
    </source>
</evidence>
<dbReference type="GeneID" id="34527551"/>
<feature type="region of interest" description="Disordered" evidence="1">
    <location>
        <begin position="254"/>
        <end position="289"/>
    </location>
</feature>
<dbReference type="AlphaFoldDB" id="J7RPX2"/>
<dbReference type="RefSeq" id="XP_022466053.1">
    <property type="nucleotide sequence ID" value="XM_022609682.1"/>
</dbReference>
<dbReference type="Proteomes" id="UP000006310">
    <property type="component" value="Chromosome 9"/>
</dbReference>
<evidence type="ECO:0008006" key="4">
    <source>
        <dbReference type="Google" id="ProtNLM"/>
    </source>
</evidence>
<dbReference type="EMBL" id="HE978322">
    <property type="protein sequence ID" value="CCK71808.1"/>
    <property type="molecule type" value="Genomic_DNA"/>
</dbReference>
<evidence type="ECO:0000313" key="2">
    <source>
        <dbReference type="EMBL" id="CCK71808.1"/>
    </source>
</evidence>
<dbReference type="GO" id="GO:0006311">
    <property type="term" value="P:meiotic gene conversion"/>
    <property type="evidence" value="ECO:0007669"/>
    <property type="project" value="EnsemblFungi"/>
</dbReference>
<dbReference type="STRING" id="1071383.J7RPX2"/>
<feature type="region of interest" description="Disordered" evidence="1">
    <location>
        <begin position="88"/>
        <end position="109"/>
    </location>
</feature>
<dbReference type="OMA" id="FSNDETH"/>
<evidence type="ECO:0000256" key="1">
    <source>
        <dbReference type="SAM" id="MobiDB-lite"/>
    </source>
</evidence>
<proteinExistence type="predicted"/>
<gene>
    <name evidence="2" type="primary">KNAG0I00160</name>
    <name evidence="2" type="ordered locus">KNAG_0I00160</name>
</gene>
<name>J7RPX2_HUIN7</name>
<dbReference type="Pfam" id="PF10336">
    <property type="entry name" value="DUF2420"/>
    <property type="match status" value="1"/>
</dbReference>
<dbReference type="GO" id="GO:0007131">
    <property type="term" value="P:reciprocal meiotic recombination"/>
    <property type="evidence" value="ECO:0007669"/>
    <property type="project" value="EnsemblFungi"/>
</dbReference>
<organism evidence="2 3">
    <name type="scientific">Huiozyma naganishii (strain ATCC MYA-139 / BCRC 22969 / CBS 8797 / KCTC 17520 / NBRC 10181 / NCYC 3082 / Yp74L-3)</name>
    <name type="common">Yeast</name>
    <name type="synonym">Kazachstania naganishii</name>
    <dbReference type="NCBI Taxonomy" id="1071383"/>
    <lineage>
        <taxon>Eukaryota</taxon>
        <taxon>Fungi</taxon>
        <taxon>Dikarya</taxon>
        <taxon>Ascomycota</taxon>
        <taxon>Saccharomycotina</taxon>
        <taxon>Saccharomycetes</taxon>
        <taxon>Saccharomycetales</taxon>
        <taxon>Saccharomycetaceae</taxon>
        <taxon>Huiozyma</taxon>
    </lineage>
</organism>
<reference evidence="2 3" key="1">
    <citation type="journal article" date="2011" name="Proc. Natl. Acad. Sci. U.S.A.">
        <title>Evolutionary erosion of yeast sex chromosomes by mating-type switching accidents.</title>
        <authorList>
            <person name="Gordon J.L."/>
            <person name="Armisen D."/>
            <person name="Proux-Wera E."/>
            <person name="Oheigeartaigh S.S."/>
            <person name="Byrne K.P."/>
            <person name="Wolfe K.H."/>
        </authorList>
    </citation>
    <scope>NUCLEOTIDE SEQUENCE [LARGE SCALE GENOMIC DNA]</scope>
    <source>
        <strain evidence="3">ATCC MYA-139 / BCRC 22969 / CBS 8797 / CCRC 22969 / KCTC 17520 / NBRC 10181 / NCYC 3082</strain>
    </source>
</reference>
<dbReference type="eggNOG" id="ENOG502RZ15">
    <property type="taxonomic scope" value="Eukaryota"/>
</dbReference>
<feature type="compositionally biased region" description="Acidic residues" evidence="1">
    <location>
        <begin position="89"/>
        <end position="103"/>
    </location>
</feature>
<protein>
    <recommendedName>
        <fullName evidence="4">Reduced meiotic recombination protein 1</fullName>
    </recommendedName>
</protein>
<feature type="region of interest" description="Disordered" evidence="1">
    <location>
        <begin position="31"/>
        <end position="53"/>
    </location>
</feature>
<dbReference type="KEGG" id="kng:KNAG_0I00160"/>
<reference evidence="3" key="2">
    <citation type="submission" date="2012-08" db="EMBL/GenBank/DDBJ databases">
        <title>Genome sequence of Kazachstania naganishii.</title>
        <authorList>
            <person name="Gordon J.L."/>
            <person name="Armisen D."/>
            <person name="Proux-Wera E."/>
            <person name="OhEigeartaigh S.S."/>
            <person name="Byrne K.P."/>
            <person name="Wolfe K.H."/>
        </authorList>
    </citation>
    <scope>NUCLEOTIDE SEQUENCE [LARGE SCALE GENOMIC DNA]</scope>
    <source>
        <strain evidence="3">ATCC MYA-139 / BCRC 22969 / CBS 8797 / CCRC 22969 / KCTC 17520 / NBRC 10181 / NCYC 3082</strain>
    </source>
</reference>
<feature type="compositionally biased region" description="Basic and acidic residues" evidence="1">
    <location>
        <begin position="267"/>
        <end position="286"/>
    </location>
</feature>